<dbReference type="EMBL" id="ACZL01000012">
    <property type="protein sequence ID" value="EHI56209.1"/>
    <property type="molecule type" value="Genomic_DNA"/>
</dbReference>
<dbReference type="OrthoDB" id="1814775at2"/>
<organism evidence="1 2">
    <name type="scientific">Johnsonella ignava ATCC 51276</name>
    <dbReference type="NCBI Taxonomy" id="679200"/>
    <lineage>
        <taxon>Bacteria</taxon>
        <taxon>Bacillati</taxon>
        <taxon>Bacillota</taxon>
        <taxon>Clostridia</taxon>
        <taxon>Lachnospirales</taxon>
        <taxon>Lachnospiraceae</taxon>
        <taxon>Johnsonella</taxon>
    </lineage>
</organism>
<dbReference type="Proteomes" id="UP000003011">
    <property type="component" value="Unassembled WGS sequence"/>
</dbReference>
<dbReference type="AlphaFoldDB" id="G5GGP9"/>
<protein>
    <submittedName>
        <fullName evidence="1">Uncharacterized protein</fullName>
    </submittedName>
</protein>
<dbReference type="STRING" id="679200.HMPREF9333_00739"/>
<reference evidence="1 2" key="1">
    <citation type="submission" date="2011-08" db="EMBL/GenBank/DDBJ databases">
        <title>The Genome Sequence of Johnsonella ignava ATCC 51276.</title>
        <authorList>
            <consortium name="The Broad Institute Genome Sequencing Platform"/>
            <person name="Earl A."/>
            <person name="Ward D."/>
            <person name="Feldgarden M."/>
            <person name="Gevers D."/>
            <person name="Izard J."/>
            <person name="Blanton J.M."/>
            <person name="Baranova O.V."/>
            <person name="Dewhirst F.E."/>
            <person name="Young S.K."/>
            <person name="Zeng Q."/>
            <person name="Gargeya S."/>
            <person name="Fitzgerald M."/>
            <person name="Haas B."/>
            <person name="Abouelleil A."/>
            <person name="Alvarado L."/>
            <person name="Arachchi H.M."/>
            <person name="Berlin A."/>
            <person name="Brown A."/>
            <person name="Chapman S.B."/>
            <person name="Chen Z."/>
            <person name="Dunbar C."/>
            <person name="Freedman E."/>
            <person name="Gearin G."/>
            <person name="Gellesch M."/>
            <person name="Goldberg J."/>
            <person name="Griggs A."/>
            <person name="Gujja S."/>
            <person name="Heiman D."/>
            <person name="Howarth C."/>
            <person name="Larson L."/>
            <person name="Lui A."/>
            <person name="MacDonald P.J.P."/>
            <person name="Montmayeur A."/>
            <person name="Murphy C."/>
            <person name="Neiman D."/>
            <person name="Pearson M."/>
            <person name="Priest M."/>
            <person name="Roberts A."/>
            <person name="Saif S."/>
            <person name="Shea T."/>
            <person name="Shenoy N."/>
            <person name="Sisk P."/>
            <person name="Stolte C."/>
            <person name="Sykes S."/>
            <person name="Wortman J."/>
            <person name="Nusbaum C."/>
            <person name="Birren B."/>
        </authorList>
    </citation>
    <scope>NUCLEOTIDE SEQUENCE [LARGE SCALE GENOMIC DNA]</scope>
    <source>
        <strain evidence="1 2">ATCC 51276</strain>
    </source>
</reference>
<dbReference type="HOGENOM" id="CLU_1459486_0_0_9"/>
<keyword evidence="2" id="KW-1185">Reference proteome</keyword>
<accession>G5GGP9</accession>
<proteinExistence type="predicted"/>
<dbReference type="RefSeq" id="WP_005539925.1">
    <property type="nucleotide sequence ID" value="NZ_JH378830.1"/>
</dbReference>
<sequence>MCNLEEVENEFKNFALKYLGGFSQDIKTSYPSIAQLMPTKRYFNSTVNSTGNVSSLFKTYKYEGFIAKPPLVVGMTYDDYYDINKKLFKNLYDEAVGFHNSIIRNNTNILATLDKSYFVIGTGEKTVTGLTYDENGITNLTYDNGGDGTVPLSSENMIGYLDNLPSVRTAAFQTNHTGVIGFNPS</sequence>
<dbReference type="eggNOG" id="COG1075">
    <property type="taxonomic scope" value="Bacteria"/>
</dbReference>
<gene>
    <name evidence="1" type="ORF">HMPREF9333_00739</name>
</gene>
<evidence type="ECO:0000313" key="1">
    <source>
        <dbReference type="EMBL" id="EHI56209.1"/>
    </source>
</evidence>
<evidence type="ECO:0000313" key="2">
    <source>
        <dbReference type="Proteomes" id="UP000003011"/>
    </source>
</evidence>
<comment type="caution">
    <text evidence="1">The sequence shown here is derived from an EMBL/GenBank/DDBJ whole genome shotgun (WGS) entry which is preliminary data.</text>
</comment>
<name>G5GGP9_9FIRM</name>